<accession>A0ABW5IB31</accession>
<dbReference type="Gene3D" id="3.40.50.12780">
    <property type="entry name" value="N-terminal domain of ligase-like"/>
    <property type="match status" value="1"/>
</dbReference>
<gene>
    <name evidence="2" type="ORF">ACFSUT_37340</name>
</gene>
<dbReference type="SUPFAM" id="SSF56801">
    <property type="entry name" value="Acetyl-CoA synthetase-like"/>
    <property type="match status" value="1"/>
</dbReference>
<dbReference type="EMBL" id="JBHUKQ010000019">
    <property type="protein sequence ID" value="MFD2485987.1"/>
    <property type="molecule type" value="Genomic_DNA"/>
</dbReference>
<comment type="caution">
    <text evidence="2">The sequence shown here is derived from an EMBL/GenBank/DDBJ whole genome shotgun (WGS) entry which is preliminary data.</text>
</comment>
<dbReference type="RefSeq" id="WP_344286360.1">
    <property type="nucleotide sequence ID" value="NZ_BAAAHV010000026.1"/>
</dbReference>
<evidence type="ECO:0000313" key="2">
    <source>
        <dbReference type="EMBL" id="MFD2485987.1"/>
    </source>
</evidence>
<dbReference type="PANTHER" id="PTHR45527">
    <property type="entry name" value="NONRIBOSOMAL PEPTIDE SYNTHETASE"/>
    <property type="match status" value="1"/>
</dbReference>
<protein>
    <submittedName>
        <fullName evidence="2">AMP-binding protein</fullName>
    </submittedName>
</protein>
<feature type="domain" description="AMP-dependent synthetase/ligase" evidence="1">
    <location>
        <begin position="4"/>
        <end position="337"/>
    </location>
</feature>
<dbReference type="InterPro" id="IPR000873">
    <property type="entry name" value="AMP-dep_synth/lig_dom"/>
</dbReference>
<dbReference type="Pfam" id="PF00501">
    <property type="entry name" value="AMP-binding"/>
    <property type="match status" value="1"/>
</dbReference>
<evidence type="ECO:0000313" key="3">
    <source>
        <dbReference type="Proteomes" id="UP001597542"/>
    </source>
</evidence>
<proteinExistence type="predicted"/>
<name>A0ABW5IB31_9PSEU</name>
<evidence type="ECO:0000259" key="1">
    <source>
        <dbReference type="Pfam" id="PF00501"/>
    </source>
</evidence>
<sequence>MLLRQAANRPDAVAIRDRLDVVTYARLVAEARRIARNLAVSGAPPGGIVAVAAKRTPELPPLLLGILLAGCAYSVLDVRCSETRLAALVSALRPAVVTGDAAGGRALAAASIDHVPVERLRKPGDGPALPGPRPTDPATVFWTSDSTTVLSPHRATIRLVAACGCVPLGPAAVTLCAAATSGTVFALELWATLLSGGTVLPYRKDQLAPADISGGVRRGATHLFLDSAQFAAVADDASCLSGLRALTVGGDRLDPASCRAVLAACPSLALYNAYGAVENCGVATIHRVSQADLDADGGIPLGRAVAGTGVAVWDGAKAVPAGERGEIALTGAGLALGGLPAPERTAVFPELDIDGVSQRAYLTGDRGWLDESGVLRLAEPAAAARRATTVRSGQSRFPASACE</sequence>
<keyword evidence="3" id="KW-1185">Reference proteome</keyword>
<dbReference type="InterPro" id="IPR042099">
    <property type="entry name" value="ANL_N_sf"/>
</dbReference>
<organism evidence="2 3">
    <name type="scientific">Amycolatopsis albidoflavus</name>
    <dbReference type="NCBI Taxonomy" id="102226"/>
    <lineage>
        <taxon>Bacteria</taxon>
        <taxon>Bacillati</taxon>
        <taxon>Actinomycetota</taxon>
        <taxon>Actinomycetes</taxon>
        <taxon>Pseudonocardiales</taxon>
        <taxon>Pseudonocardiaceae</taxon>
        <taxon>Amycolatopsis</taxon>
    </lineage>
</organism>
<dbReference type="PANTHER" id="PTHR45527:SF1">
    <property type="entry name" value="FATTY ACID SYNTHASE"/>
    <property type="match status" value="1"/>
</dbReference>
<reference evidence="3" key="1">
    <citation type="journal article" date="2019" name="Int. J. Syst. Evol. Microbiol.">
        <title>The Global Catalogue of Microorganisms (GCM) 10K type strain sequencing project: providing services to taxonomists for standard genome sequencing and annotation.</title>
        <authorList>
            <consortium name="The Broad Institute Genomics Platform"/>
            <consortium name="The Broad Institute Genome Sequencing Center for Infectious Disease"/>
            <person name="Wu L."/>
            <person name="Ma J."/>
        </authorList>
    </citation>
    <scope>NUCLEOTIDE SEQUENCE [LARGE SCALE GENOMIC DNA]</scope>
    <source>
        <strain evidence="3">CGMCC 4.7638</strain>
    </source>
</reference>
<dbReference type="Proteomes" id="UP001597542">
    <property type="component" value="Unassembled WGS sequence"/>
</dbReference>